<evidence type="ECO:0000256" key="3">
    <source>
        <dbReference type="PIRSR" id="PIRSR601559-50"/>
    </source>
</evidence>
<feature type="binding site" evidence="4">
    <location>
        <position position="180"/>
    </location>
    <ligand>
        <name>Zn(2+)</name>
        <dbReference type="ChEBI" id="CHEBI:29105"/>
        <label>2</label>
    </ligand>
</feature>
<dbReference type="PIRSF" id="PIRSF016839">
    <property type="entry name" value="PhP"/>
    <property type="match status" value="1"/>
</dbReference>
<keyword evidence="1 4" id="KW-0479">Metal-binding</keyword>
<dbReference type="PANTHER" id="PTHR10819">
    <property type="entry name" value="PHOSPHOTRIESTERASE-RELATED"/>
    <property type="match status" value="1"/>
</dbReference>
<comment type="caution">
    <text evidence="6">The sequence shown here is derived from an EMBL/GenBank/DDBJ whole genome shotgun (WGS) entry which is preliminary data.</text>
</comment>
<dbReference type="OrthoDB" id="9795018at2"/>
<dbReference type="GO" id="GO:0008270">
    <property type="term" value="F:zinc ion binding"/>
    <property type="evidence" value="ECO:0007669"/>
    <property type="project" value="InterPro"/>
</dbReference>
<protein>
    <submittedName>
        <fullName evidence="6">Phosphotriesterase</fullName>
    </submittedName>
</protein>
<reference evidence="6 7" key="1">
    <citation type="submission" date="2019-09" db="EMBL/GenBank/DDBJ databases">
        <authorList>
            <person name="Li Y."/>
        </authorList>
    </citation>
    <scope>NUCLEOTIDE SEQUENCE [LARGE SCALE GENOMIC DNA]</scope>
    <source>
        <strain evidence="6 7">L3-3HA</strain>
    </source>
</reference>
<feature type="binding site" evidence="4">
    <location>
        <position position="208"/>
    </location>
    <ligand>
        <name>Zn(2+)</name>
        <dbReference type="ChEBI" id="CHEBI:29105"/>
        <label>2</label>
    </ligand>
</feature>
<evidence type="ECO:0000256" key="4">
    <source>
        <dbReference type="PIRSR" id="PIRSR601559-51"/>
    </source>
</evidence>
<comment type="cofactor">
    <cofactor evidence="4">
        <name>a divalent metal cation</name>
        <dbReference type="ChEBI" id="CHEBI:60240"/>
    </cofactor>
    <text evidence="4">Binds 2 divalent metal cations per subunit.</text>
</comment>
<feature type="modified residue" description="N6-carboxylysine" evidence="3 5">
    <location>
        <position position="147"/>
    </location>
</feature>
<dbReference type="SUPFAM" id="SSF51556">
    <property type="entry name" value="Metallo-dependent hydrolases"/>
    <property type="match status" value="1"/>
</dbReference>
<dbReference type="Gene3D" id="3.20.20.140">
    <property type="entry name" value="Metal-dependent hydrolases"/>
    <property type="match status" value="1"/>
</dbReference>
<feature type="binding site" description="via carbamate group" evidence="4">
    <location>
        <position position="147"/>
    </location>
    <ligand>
        <name>Zn(2+)</name>
        <dbReference type="ChEBI" id="CHEBI:29105"/>
        <label>1</label>
    </ligand>
</feature>
<dbReference type="PANTHER" id="PTHR10819:SF3">
    <property type="entry name" value="PHOSPHOTRIESTERASE-RELATED PROTEIN"/>
    <property type="match status" value="1"/>
</dbReference>
<dbReference type="PROSITE" id="PS51347">
    <property type="entry name" value="PHOSPHOTRIESTERASE_2"/>
    <property type="match status" value="1"/>
</dbReference>
<sequence length="323" mass="36344">MGQVRTLHGDIDSRQLGVTYSHDHIYCIPPYWRDRRQDDLLLDDVEASGRELADFVAAGGRTFYDATCPDYGRDVSVVAGLAQRHQVQVIATAGFNKGFLWQSQRPGHQETFADWISRCSIDELSEEIVQEVRQGIEGTGYRAGVVKCGTGYNTISPLERKTMEAIVRAQQQTGAPMHSHTEMGTMSLEQAAIFKSLGLDMSRLCFAHLDRNPDPWLHHQVANTGAWILFDGMTRIKYHPEHLRTEAILALCRKGYADKIIIGNDFARKSMSAHYGLGGLGLKFILTDWRPRFLDEARAAGMDGETLLQKFFIDNPARYFSFA</sequence>
<dbReference type="GO" id="GO:0016787">
    <property type="term" value="F:hydrolase activity"/>
    <property type="evidence" value="ECO:0007669"/>
    <property type="project" value="UniProtKB-KW"/>
</dbReference>
<dbReference type="Proteomes" id="UP000335415">
    <property type="component" value="Unassembled WGS sequence"/>
</dbReference>
<name>A0A5J5FWX2_9GAMM</name>
<feature type="binding site" description="via carbamate group" evidence="4">
    <location>
        <position position="147"/>
    </location>
    <ligand>
        <name>Zn(2+)</name>
        <dbReference type="ChEBI" id="CHEBI:29105"/>
        <label>2</label>
    </ligand>
</feature>
<feature type="binding site" evidence="4">
    <location>
        <position position="24"/>
    </location>
    <ligand>
        <name>Zn(2+)</name>
        <dbReference type="ChEBI" id="CHEBI:29105"/>
        <label>1</label>
    </ligand>
</feature>
<dbReference type="AlphaFoldDB" id="A0A5J5FWX2"/>
<dbReference type="InterPro" id="IPR001559">
    <property type="entry name" value="Phosphotriesterase"/>
</dbReference>
<keyword evidence="2" id="KW-0378">Hydrolase</keyword>
<evidence type="ECO:0000256" key="1">
    <source>
        <dbReference type="ARBA" id="ARBA00022723"/>
    </source>
</evidence>
<keyword evidence="7" id="KW-1185">Reference proteome</keyword>
<gene>
    <name evidence="6" type="ORF">FJU30_15665</name>
</gene>
<accession>A0A5J5FWX2</accession>
<proteinExistence type="inferred from homology"/>
<evidence type="ECO:0000256" key="5">
    <source>
        <dbReference type="PROSITE-ProRule" id="PRU00679"/>
    </source>
</evidence>
<evidence type="ECO:0000313" key="7">
    <source>
        <dbReference type="Proteomes" id="UP000335415"/>
    </source>
</evidence>
<evidence type="ECO:0000256" key="2">
    <source>
        <dbReference type="ARBA" id="ARBA00022801"/>
    </source>
</evidence>
<evidence type="ECO:0000313" key="6">
    <source>
        <dbReference type="EMBL" id="KAA8998441.1"/>
    </source>
</evidence>
<dbReference type="Pfam" id="PF02126">
    <property type="entry name" value="PTE"/>
    <property type="match status" value="1"/>
</dbReference>
<feature type="binding site" evidence="4">
    <location>
        <position position="22"/>
    </location>
    <ligand>
        <name>Zn(2+)</name>
        <dbReference type="ChEBI" id="CHEBI:29105"/>
        <label>1</label>
    </ligand>
</feature>
<organism evidence="6 7">
    <name type="scientific">Affinibrenneria salicis</name>
    <dbReference type="NCBI Taxonomy" id="2590031"/>
    <lineage>
        <taxon>Bacteria</taxon>
        <taxon>Pseudomonadati</taxon>
        <taxon>Pseudomonadota</taxon>
        <taxon>Gammaproteobacteria</taxon>
        <taxon>Enterobacterales</taxon>
        <taxon>Pectobacteriaceae</taxon>
        <taxon>Affinibrenneria</taxon>
    </lineage>
</organism>
<comment type="similarity">
    <text evidence="5">Belongs to the metallo-dependent hydrolases superfamily. Phosphotriesterase family.</text>
</comment>
<feature type="binding site" evidence="4">
    <location>
        <position position="265"/>
    </location>
    <ligand>
        <name>Zn(2+)</name>
        <dbReference type="ChEBI" id="CHEBI:29105"/>
        <label>1</label>
    </ligand>
</feature>
<dbReference type="EMBL" id="VYKJ01000008">
    <property type="protein sequence ID" value="KAA8998441.1"/>
    <property type="molecule type" value="Genomic_DNA"/>
</dbReference>
<dbReference type="InterPro" id="IPR032466">
    <property type="entry name" value="Metal_Hydrolase"/>
</dbReference>
<dbReference type="RefSeq" id="WP_150435919.1">
    <property type="nucleotide sequence ID" value="NZ_VYKJ01000008.1"/>
</dbReference>